<dbReference type="Proteomes" id="UP001304298">
    <property type="component" value="Unassembled WGS sequence"/>
</dbReference>
<gene>
    <name evidence="2" type="ORF">VA596_13730</name>
</gene>
<name>A0ABU5R361_9PSEU</name>
<keyword evidence="1" id="KW-1133">Transmembrane helix</keyword>
<dbReference type="RefSeq" id="WP_323326886.1">
    <property type="nucleotide sequence ID" value="NZ_JAYFSI010000002.1"/>
</dbReference>
<comment type="caution">
    <text evidence="2">The sequence shown here is derived from an EMBL/GenBank/DDBJ whole genome shotgun (WGS) entry which is preliminary data.</text>
</comment>
<keyword evidence="1" id="KW-0812">Transmembrane</keyword>
<organism evidence="2 3">
    <name type="scientific">Amycolatopsis heterodermiae</name>
    <dbReference type="NCBI Taxonomy" id="3110235"/>
    <lineage>
        <taxon>Bacteria</taxon>
        <taxon>Bacillati</taxon>
        <taxon>Actinomycetota</taxon>
        <taxon>Actinomycetes</taxon>
        <taxon>Pseudonocardiales</taxon>
        <taxon>Pseudonocardiaceae</taxon>
        <taxon>Amycolatopsis</taxon>
    </lineage>
</organism>
<keyword evidence="3" id="KW-1185">Reference proteome</keyword>
<feature type="transmembrane region" description="Helical" evidence="1">
    <location>
        <begin position="12"/>
        <end position="43"/>
    </location>
</feature>
<sequence length="113" mass="11783">MTTTATARKTSLAVLVAAWAVPVFVAGQFALLAGVPVIVMLVGTLREPRLRAVRWWTAAITAVYAGSVAFWLLGPSDAPSLSKFLSPVATGVFTAVGVAAAVAHHIARRRSAK</sequence>
<evidence type="ECO:0000256" key="1">
    <source>
        <dbReference type="SAM" id="Phobius"/>
    </source>
</evidence>
<accession>A0ABU5R361</accession>
<evidence type="ECO:0000313" key="3">
    <source>
        <dbReference type="Proteomes" id="UP001304298"/>
    </source>
</evidence>
<feature type="transmembrane region" description="Helical" evidence="1">
    <location>
        <begin position="85"/>
        <end position="107"/>
    </location>
</feature>
<evidence type="ECO:0008006" key="4">
    <source>
        <dbReference type="Google" id="ProtNLM"/>
    </source>
</evidence>
<feature type="transmembrane region" description="Helical" evidence="1">
    <location>
        <begin position="55"/>
        <end position="73"/>
    </location>
</feature>
<proteinExistence type="predicted"/>
<evidence type="ECO:0000313" key="2">
    <source>
        <dbReference type="EMBL" id="MEA5360603.1"/>
    </source>
</evidence>
<reference evidence="2 3" key="1">
    <citation type="submission" date="2023-12" db="EMBL/GenBank/DDBJ databases">
        <title>Amycolatopsis sp. V23-08.</title>
        <authorList>
            <person name="Somphong A."/>
        </authorList>
    </citation>
    <scope>NUCLEOTIDE SEQUENCE [LARGE SCALE GENOMIC DNA]</scope>
    <source>
        <strain evidence="2 3">V23-08</strain>
    </source>
</reference>
<dbReference type="EMBL" id="JAYFSI010000002">
    <property type="protein sequence ID" value="MEA5360603.1"/>
    <property type="molecule type" value="Genomic_DNA"/>
</dbReference>
<protein>
    <recommendedName>
        <fullName evidence="4">DUF4175 domain-containing protein</fullName>
    </recommendedName>
</protein>
<keyword evidence="1" id="KW-0472">Membrane</keyword>